<reference evidence="1 2" key="1">
    <citation type="submission" date="2019-04" db="EMBL/GenBank/DDBJ databases">
        <title>Isolation and culture of sulfate reducing bacteria from the cold seep of the South China Sea.</title>
        <authorList>
            <person name="Sun C."/>
            <person name="Liu R."/>
        </authorList>
    </citation>
    <scope>NUCLEOTIDE SEQUENCE [LARGE SCALE GENOMIC DNA]</scope>
    <source>
        <strain evidence="1 2">CS1</strain>
    </source>
</reference>
<sequence length="269" mass="29942">MADTLILVLIDGLGLQSACEAMGYMNALCEARLARLHPVRSELPSLSRPLYECILTGVQPVHSGIVDNAVVRLSTQQSVFHLAANAGLRTAAAAYYFISELYNESPYNAVRHRFQDDAGKPIQHSCFYDNDSYPDDHLLLDAEYLRRRHDPHFLLIHPMNVDDAGHREGGHSPHYRNTVRRLDSLLSLYMPAWLEQGYQVMVTSDHGVNGDCTHGGTLPQERDVPLFVAGDRFNLDCMESPDQTMLCGLACDILGIEGHGKPTLPGFLR</sequence>
<protein>
    <submittedName>
        <fullName evidence="1">Alkaline phosphatase family protein</fullName>
    </submittedName>
</protein>
<dbReference type="RefSeq" id="WP_171267476.1">
    <property type="nucleotide sequence ID" value="NZ_CP039543.1"/>
</dbReference>
<dbReference type="Proteomes" id="UP000503251">
    <property type="component" value="Chromosome"/>
</dbReference>
<accession>A0ABX6NIW7</accession>
<name>A0ABX6NIW7_9BACT</name>
<gene>
    <name evidence="1" type="ORF">E8L03_11825</name>
</gene>
<dbReference type="Gene3D" id="3.40.720.10">
    <property type="entry name" value="Alkaline Phosphatase, subunit A"/>
    <property type="match status" value="1"/>
</dbReference>
<evidence type="ECO:0000313" key="2">
    <source>
        <dbReference type="Proteomes" id="UP000503251"/>
    </source>
</evidence>
<organism evidence="1 2">
    <name type="scientific">Oceanidesulfovibrio marinus</name>
    <dbReference type="NCBI Taxonomy" id="370038"/>
    <lineage>
        <taxon>Bacteria</taxon>
        <taxon>Pseudomonadati</taxon>
        <taxon>Thermodesulfobacteriota</taxon>
        <taxon>Desulfovibrionia</taxon>
        <taxon>Desulfovibrionales</taxon>
        <taxon>Desulfovibrionaceae</taxon>
        <taxon>Oceanidesulfovibrio</taxon>
    </lineage>
</organism>
<dbReference type="InterPro" id="IPR017850">
    <property type="entry name" value="Alkaline_phosphatase_core_sf"/>
</dbReference>
<evidence type="ECO:0000313" key="1">
    <source>
        <dbReference type="EMBL" id="QJT09580.1"/>
    </source>
</evidence>
<dbReference type="SUPFAM" id="SSF53649">
    <property type="entry name" value="Alkaline phosphatase-like"/>
    <property type="match status" value="1"/>
</dbReference>
<keyword evidence="2" id="KW-1185">Reference proteome</keyword>
<proteinExistence type="predicted"/>
<dbReference type="Pfam" id="PF01663">
    <property type="entry name" value="Phosphodiest"/>
    <property type="match status" value="1"/>
</dbReference>
<dbReference type="EMBL" id="CP039543">
    <property type="protein sequence ID" value="QJT09580.1"/>
    <property type="molecule type" value="Genomic_DNA"/>
</dbReference>
<dbReference type="InterPro" id="IPR002591">
    <property type="entry name" value="Phosphodiest/P_Trfase"/>
</dbReference>